<organism evidence="4 9">
    <name type="scientific">Campylobacter jejuni</name>
    <dbReference type="NCBI Taxonomy" id="197"/>
    <lineage>
        <taxon>Bacteria</taxon>
        <taxon>Pseudomonadati</taxon>
        <taxon>Campylobacterota</taxon>
        <taxon>Epsilonproteobacteria</taxon>
        <taxon>Campylobacterales</taxon>
        <taxon>Campylobacteraceae</taxon>
        <taxon>Campylobacter</taxon>
    </lineage>
</organism>
<dbReference type="Pfam" id="PF02452">
    <property type="entry name" value="PemK_toxin"/>
    <property type="match status" value="1"/>
</dbReference>
<evidence type="ECO:0000313" key="4">
    <source>
        <dbReference type="EMBL" id="ELD5187488.1"/>
    </source>
</evidence>
<reference evidence="2 7" key="3">
    <citation type="submission" date="2019-04" db="EMBL/GenBank/DDBJ databases">
        <authorList>
            <consortium name="PulseNet: The National Subtyping Network for Foodborne Disease Surveillance"/>
            <person name="Tarr C.L."/>
            <person name="Trees E."/>
            <person name="Katz L.S."/>
            <person name="Carleton-Romer H.A."/>
            <person name="Stroika S."/>
            <person name="Kucerova Z."/>
            <person name="Roache K.F."/>
            <person name="Sabol A.L."/>
            <person name="Besser J."/>
            <person name="Gerner-Smidt P."/>
        </authorList>
    </citation>
    <scope>NUCLEOTIDE SEQUENCE [LARGE SCALE GENOMIC DNA]</scope>
    <source>
        <strain evidence="2 7">PNUSAC009041</strain>
    </source>
</reference>
<dbReference type="GO" id="GO:0006402">
    <property type="term" value="P:mRNA catabolic process"/>
    <property type="evidence" value="ECO:0007669"/>
    <property type="project" value="TreeGrafter"/>
</dbReference>
<reference evidence="4" key="4">
    <citation type="submission" date="2023-06" db="EMBL/GenBank/DDBJ databases">
        <authorList>
            <consortium name="PulseNet: The National Subtyping Network for Foodborne Disease Surveillance"/>
        </authorList>
    </citation>
    <scope>NUCLEOTIDE SEQUENCE</scope>
    <source>
        <strain evidence="4">PNUSAC035917</strain>
    </source>
</reference>
<sequence length="123" mass="14208">MVSSKIVKYGELWIADFEPQVGEEITKKRPALILSNNLFNSNQKLVFVVPLTTWQDKFYKGIWFLKIDKNATNNLNVDSAINCSQIKSFSKDRLIEKIGEVDEKIMKEVRIILDEILSPQFNS</sequence>
<evidence type="ECO:0000313" key="3">
    <source>
        <dbReference type="EMBL" id="EAL3736072.1"/>
    </source>
</evidence>
<dbReference type="Proteomes" id="UP000335162">
    <property type="component" value="Unassembled WGS sequence"/>
</dbReference>
<evidence type="ECO:0000313" key="5">
    <source>
        <dbReference type="EMBL" id="OEY03200.1"/>
    </source>
</evidence>
<dbReference type="RefSeq" id="WP_002821280.1">
    <property type="nucleotide sequence ID" value="NZ_AP028413.1"/>
</dbReference>
<dbReference type="Proteomes" id="UP000349590">
    <property type="component" value="Unassembled WGS sequence"/>
</dbReference>
<keyword evidence="1" id="KW-0255">Endonuclease</keyword>
<dbReference type="PANTHER" id="PTHR33988">
    <property type="entry name" value="ENDORIBONUCLEASE MAZF-RELATED"/>
    <property type="match status" value="1"/>
</dbReference>
<dbReference type="EMBL" id="AACNRY010000026">
    <property type="protein sequence ID" value="EAL3736072.1"/>
    <property type="molecule type" value="Genomic_DNA"/>
</dbReference>
<dbReference type="EMBL" id="ABMIIH010000012">
    <property type="protein sequence ID" value="ELD5187488.1"/>
    <property type="molecule type" value="Genomic_DNA"/>
</dbReference>
<keyword evidence="1" id="KW-0378">Hydrolase</keyword>
<dbReference type="Gene3D" id="2.30.30.110">
    <property type="match status" value="1"/>
</dbReference>
<dbReference type="EMBL" id="MKBD01000007">
    <property type="protein sequence ID" value="OEY03200.1"/>
    <property type="molecule type" value="Genomic_DNA"/>
</dbReference>
<dbReference type="EMBL" id="AACCII010000003">
    <property type="protein sequence ID" value="EAJ9718497.1"/>
    <property type="molecule type" value="Genomic_DNA"/>
</dbReference>
<comment type="function">
    <text evidence="1">Toxic component of a type II toxin-antitoxin (TA) system.</text>
</comment>
<evidence type="ECO:0000313" key="2">
    <source>
        <dbReference type="EMBL" id="EAJ9718497.1"/>
    </source>
</evidence>
<accession>A0A1J6QEJ9</accession>
<reference evidence="5 8" key="1">
    <citation type="submission" date="2016-09" db="EMBL/GenBank/DDBJ databases">
        <title>Campylobacter genomics.</title>
        <authorList>
            <person name="Weis A.M."/>
            <person name="Weimer B.C."/>
            <person name="Gilpin B."/>
            <person name="Huang B.C."/>
            <person name="Kong N."/>
        </authorList>
    </citation>
    <scope>NUCLEOTIDE SEQUENCE [LARGE SCALE GENOMIC DNA]</scope>
    <source>
        <strain evidence="5 8">BCW_4735</strain>
    </source>
</reference>
<comment type="similarity">
    <text evidence="1">Belongs to the PemK/MazF family.</text>
</comment>
<evidence type="ECO:0000313" key="8">
    <source>
        <dbReference type="Proteomes" id="UP000865592"/>
    </source>
</evidence>
<protein>
    <recommendedName>
        <fullName evidence="1">mRNA interferase</fullName>
        <ecNumber evidence="1">3.1.-.-</ecNumber>
    </recommendedName>
</protein>
<evidence type="ECO:0000256" key="1">
    <source>
        <dbReference type="PIRNR" id="PIRNR033490"/>
    </source>
</evidence>
<dbReference type="GO" id="GO:0016787">
    <property type="term" value="F:hydrolase activity"/>
    <property type="evidence" value="ECO:0007669"/>
    <property type="project" value="UniProtKB-KW"/>
</dbReference>
<proteinExistence type="inferred from homology"/>
<evidence type="ECO:0000313" key="6">
    <source>
        <dbReference type="Proteomes" id="UP000335162"/>
    </source>
</evidence>
<evidence type="ECO:0000313" key="9">
    <source>
        <dbReference type="Proteomes" id="UP001183411"/>
    </source>
</evidence>
<gene>
    <name evidence="5" type="ORF">A0K99_03765</name>
    <name evidence="3" type="ORF">BFD99_08845</name>
    <name evidence="2" type="ORF">E8P16_03415</name>
    <name evidence="4" type="ORF">QQI97_001697</name>
</gene>
<dbReference type="GO" id="GO:0003677">
    <property type="term" value="F:DNA binding"/>
    <property type="evidence" value="ECO:0007669"/>
    <property type="project" value="InterPro"/>
</dbReference>
<dbReference type="GO" id="GO:0004521">
    <property type="term" value="F:RNA endonuclease activity"/>
    <property type="evidence" value="ECO:0007669"/>
    <property type="project" value="TreeGrafter"/>
</dbReference>
<dbReference type="AlphaFoldDB" id="A0A1J6QEJ9"/>
<dbReference type="Proteomes" id="UP000865592">
    <property type="component" value="Unassembled WGS sequence"/>
</dbReference>
<dbReference type="Proteomes" id="UP001183411">
    <property type="component" value="Unassembled WGS sequence"/>
</dbReference>
<reference evidence="3 6" key="2">
    <citation type="submission" date="2018-05" db="EMBL/GenBank/DDBJ databases">
        <authorList>
            <consortium name="NARMS: The National Antimicrobial Resistance Monitoring System"/>
        </authorList>
    </citation>
    <scope>NUCLEOTIDE SEQUENCE [LARGE SCALE GENOMIC DNA]</scope>
    <source>
        <strain evidence="3 6">FSIS1607212</strain>
    </source>
</reference>
<dbReference type="GO" id="GO:0016075">
    <property type="term" value="P:rRNA catabolic process"/>
    <property type="evidence" value="ECO:0007669"/>
    <property type="project" value="TreeGrafter"/>
</dbReference>
<dbReference type="PIRSF" id="PIRSF033490">
    <property type="entry name" value="MazF"/>
    <property type="match status" value="1"/>
</dbReference>
<comment type="caution">
    <text evidence="4">The sequence shown here is derived from an EMBL/GenBank/DDBJ whole genome shotgun (WGS) entry which is preliminary data.</text>
</comment>
<dbReference type="EC" id="3.1.-.-" evidence="1"/>
<dbReference type="InterPro" id="IPR011067">
    <property type="entry name" value="Plasmid_toxin/cell-grow_inhib"/>
</dbReference>
<keyword evidence="1" id="KW-0540">Nuclease</keyword>
<dbReference type="InterPro" id="IPR003477">
    <property type="entry name" value="PemK-like"/>
</dbReference>
<name>A0A1J6QEJ9_CAMJU</name>
<evidence type="ECO:0000313" key="7">
    <source>
        <dbReference type="Proteomes" id="UP000349590"/>
    </source>
</evidence>
<dbReference type="SUPFAM" id="SSF50118">
    <property type="entry name" value="Cell growth inhibitor/plasmid maintenance toxic component"/>
    <property type="match status" value="1"/>
</dbReference>